<feature type="domain" description="NADH:ubiquinone oxidoreductase-like 20kDa subunit" evidence="2">
    <location>
        <begin position="14"/>
        <end position="162"/>
    </location>
</feature>
<keyword evidence="3" id="KW-0371">Homeobox</keyword>
<evidence type="ECO:0000313" key="3">
    <source>
        <dbReference type="EMBL" id="AVZ31483.1"/>
    </source>
</evidence>
<dbReference type="Gene3D" id="3.40.50.700">
    <property type="entry name" value="NADH:ubiquinone oxidoreductase-like, 20kDa subunit"/>
    <property type="match status" value="1"/>
</dbReference>
<dbReference type="InterPro" id="IPR051349">
    <property type="entry name" value="Hydrogenase_assoc-protein"/>
</dbReference>
<organism evidence="3 4">
    <name type="scientific">Nodularia spumigena UHCC 0039</name>
    <dbReference type="NCBI Taxonomy" id="1914872"/>
    <lineage>
        <taxon>Bacteria</taxon>
        <taxon>Bacillati</taxon>
        <taxon>Cyanobacteriota</taxon>
        <taxon>Cyanophyceae</taxon>
        <taxon>Nostocales</taxon>
        <taxon>Nodulariaceae</taxon>
        <taxon>Nodularia</taxon>
    </lineage>
</organism>
<dbReference type="RefSeq" id="WP_006195767.1">
    <property type="nucleotide sequence ID" value="NZ_CAWNZE010000001.1"/>
</dbReference>
<dbReference type="PANTHER" id="PTHR42845">
    <property type="entry name" value="COENZYME F420-REDUCING HYDROGENASE, GAMMA SUBUNIT"/>
    <property type="match status" value="1"/>
</dbReference>
<accession>A0A2S0QAN8</accession>
<dbReference type="AlphaFoldDB" id="A0A2S0QAN8"/>
<reference evidence="3 4" key="1">
    <citation type="submission" date="2017-03" db="EMBL/GenBank/DDBJ databases">
        <title>Comparative genomics of the toxic Baltic Sea cyanobacteria Nodularia spumigena UHCC 0039 and its response on varying salinity.</title>
        <authorList>
            <person name="Teikari J.E."/>
        </authorList>
    </citation>
    <scope>NUCLEOTIDE SEQUENCE [LARGE SCALE GENOMIC DNA]</scope>
    <source>
        <strain evidence="3 4">UHCC 0039</strain>
    </source>
</reference>
<dbReference type="Proteomes" id="UP000244056">
    <property type="component" value="Chromosome"/>
</dbReference>
<dbReference type="GeneID" id="78019477"/>
<protein>
    <submittedName>
        <fullName evidence="3">NAD-reducing hydrogenase HoxS subunit delta</fullName>
        <ecNumber evidence="3">1.12.1.2</ecNumber>
    </submittedName>
</protein>
<dbReference type="InterPro" id="IPR037024">
    <property type="entry name" value="NiFe_Hase_small_N_sf"/>
</dbReference>
<dbReference type="SUPFAM" id="SSF56770">
    <property type="entry name" value="HydA/Nqo6-like"/>
    <property type="match status" value="1"/>
</dbReference>
<dbReference type="EMBL" id="CP020114">
    <property type="protein sequence ID" value="AVZ31483.1"/>
    <property type="molecule type" value="Genomic_DNA"/>
</dbReference>
<evidence type="ECO:0000256" key="1">
    <source>
        <dbReference type="ARBA" id="ARBA00023002"/>
    </source>
</evidence>
<keyword evidence="1 3" id="KW-0560">Oxidoreductase</keyword>
<sequence>MTRLKLATVWLGGCSGCHMSFLDLDEWLIDLAAQVDLVYSPFADIKEYPQGVDVVLVEGAVANEDHLQMIHQVRERSRILVSFGDCAVTGNVTALRNPLGSAEPVLQRCYIEAADIHGQIPHEPGIVPTLLDRVVPVHKIVPVDIYMPGCPPSATRIKATLEPLLRGEKPQLEGRDMIKFG</sequence>
<name>A0A2S0QAN8_NODSP</name>
<dbReference type="GO" id="GO:0003677">
    <property type="term" value="F:DNA binding"/>
    <property type="evidence" value="ECO:0007669"/>
    <property type="project" value="UniProtKB-KW"/>
</dbReference>
<dbReference type="Pfam" id="PF01058">
    <property type="entry name" value="Oxidored_q6"/>
    <property type="match status" value="1"/>
</dbReference>
<dbReference type="EC" id="1.12.1.2" evidence="3"/>
<evidence type="ECO:0000259" key="2">
    <source>
        <dbReference type="Pfam" id="PF01058"/>
    </source>
</evidence>
<dbReference type="PANTHER" id="PTHR42845:SF1">
    <property type="entry name" value="HYDROGENASE SMALL SUBUNIT"/>
    <property type="match status" value="1"/>
</dbReference>
<dbReference type="KEGG" id="nsp:BMF81_04256"/>
<evidence type="ECO:0000313" key="4">
    <source>
        <dbReference type="Proteomes" id="UP000244056"/>
    </source>
</evidence>
<dbReference type="InterPro" id="IPR006137">
    <property type="entry name" value="NADH_UbQ_OxRdtase-like_20kDa"/>
</dbReference>
<dbReference type="GO" id="GO:0051536">
    <property type="term" value="F:iron-sulfur cluster binding"/>
    <property type="evidence" value="ECO:0007669"/>
    <property type="project" value="InterPro"/>
</dbReference>
<gene>
    <name evidence="3" type="primary">hoxY</name>
    <name evidence="3" type="ORF">BMF81_04256</name>
</gene>
<dbReference type="GO" id="GO:0047985">
    <property type="term" value="F:hydrogen dehydrogenase activity"/>
    <property type="evidence" value="ECO:0007669"/>
    <property type="project" value="UniProtKB-EC"/>
</dbReference>
<proteinExistence type="predicted"/>